<dbReference type="EMBL" id="MLYV02000256">
    <property type="protein sequence ID" value="PSS29733.1"/>
    <property type="molecule type" value="Genomic_DNA"/>
</dbReference>
<reference evidence="4 5" key="1">
    <citation type="submission" date="2018-02" db="EMBL/GenBank/DDBJ databases">
        <title>Genome sequence of the basidiomycete white-rot fungus Phlebia centrifuga.</title>
        <authorList>
            <person name="Granchi Z."/>
            <person name="Peng M."/>
            <person name="de Vries R.P."/>
            <person name="Hilden K."/>
            <person name="Makela M.R."/>
            <person name="Grigoriev I."/>
            <person name="Riley R."/>
        </authorList>
    </citation>
    <scope>NUCLEOTIDE SEQUENCE [LARGE SCALE GENOMIC DNA]</scope>
    <source>
        <strain evidence="4 5">FBCC195</strain>
    </source>
</reference>
<evidence type="ECO:0000313" key="5">
    <source>
        <dbReference type="Proteomes" id="UP000186601"/>
    </source>
</evidence>
<dbReference type="Pfam" id="PF02970">
    <property type="entry name" value="TBCA"/>
    <property type="match status" value="1"/>
</dbReference>
<organism evidence="4 5">
    <name type="scientific">Hermanssonia centrifuga</name>
    <dbReference type="NCBI Taxonomy" id="98765"/>
    <lineage>
        <taxon>Eukaryota</taxon>
        <taxon>Fungi</taxon>
        <taxon>Dikarya</taxon>
        <taxon>Basidiomycota</taxon>
        <taxon>Agaricomycotina</taxon>
        <taxon>Agaricomycetes</taxon>
        <taxon>Polyporales</taxon>
        <taxon>Meruliaceae</taxon>
        <taxon>Hermanssonia</taxon>
    </lineage>
</organism>
<comment type="similarity">
    <text evidence="1 3">Belongs to the TBCA family.</text>
</comment>
<dbReference type="GO" id="GO:0048487">
    <property type="term" value="F:beta-tubulin binding"/>
    <property type="evidence" value="ECO:0007669"/>
    <property type="project" value="InterPro"/>
</dbReference>
<evidence type="ECO:0000256" key="1">
    <source>
        <dbReference type="ARBA" id="ARBA00006806"/>
    </source>
</evidence>
<dbReference type="OrthoDB" id="296187at2759"/>
<gene>
    <name evidence="4" type="ORF">PHLCEN_2v2881</name>
</gene>
<evidence type="ECO:0000313" key="4">
    <source>
        <dbReference type="EMBL" id="PSS29733.1"/>
    </source>
</evidence>
<dbReference type="GO" id="GO:0007021">
    <property type="term" value="P:tubulin complex assembly"/>
    <property type="evidence" value="ECO:0007669"/>
    <property type="project" value="UniProtKB-UniRule"/>
</dbReference>
<dbReference type="SUPFAM" id="SSF46988">
    <property type="entry name" value="Tubulin chaperone cofactor A"/>
    <property type="match status" value="1"/>
</dbReference>
<proteinExistence type="inferred from homology"/>
<dbReference type="InterPro" id="IPR036126">
    <property type="entry name" value="TBCA_sf"/>
</dbReference>
<dbReference type="GO" id="GO:0007023">
    <property type="term" value="P:post-chaperonin tubulin folding pathway"/>
    <property type="evidence" value="ECO:0007669"/>
    <property type="project" value="UniProtKB-UniRule"/>
</dbReference>
<keyword evidence="2 3" id="KW-0143">Chaperone</keyword>
<dbReference type="AlphaFoldDB" id="A0A2R6RI80"/>
<comment type="subunit">
    <text evidence="3">Supercomplex made of cofactors A to E. Cofactors A and D function by capturing and stabilizing tubulin in a quasi-native conformation. Cofactor E binds to the cofactor D-tubulin complex; interaction with cofactor C then causes the release of tubulin polypeptides that are committed to the native state.</text>
</comment>
<sequence length="90" mass="10258">MSDKASIQRQLKIKSGAAKRLLKEHKSYILEAEQLKIKLDKFIADNAENWDIGNTYMALTELQVAAEKNPELVNDEEVLKTKDLLEEVSI</sequence>
<protein>
    <recommendedName>
        <fullName evidence="3">Tubulin-specific chaperone A</fullName>
    </recommendedName>
</protein>
<accession>A0A2R6RI80</accession>
<name>A0A2R6RI80_9APHY</name>
<comment type="subcellular location">
    <subcellularLocation>
        <location evidence="3">Cytoplasm</location>
        <location evidence="3">Cytoskeleton</location>
    </subcellularLocation>
</comment>
<keyword evidence="3" id="KW-0493">Microtubule</keyword>
<dbReference type="InterPro" id="IPR004226">
    <property type="entry name" value="TBCA"/>
</dbReference>
<evidence type="ECO:0000256" key="3">
    <source>
        <dbReference type="RuleBase" id="RU364030"/>
    </source>
</evidence>
<keyword evidence="3" id="KW-0963">Cytoplasm</keyword>
<dbReference type="STRING" id="98765.A0A2R6RI80"/>
<dbReference type="Proteomes" id="UP000186601">
    <property type="component" value="Unassembled WGS sequence"/>
</dbReference>
<dbReference type="Gene3D" id="1.20.58.90">
    <property type="match status" value="1"/>
</dbReference>
<comment type="caution">
    <text evidence="4">The sequence shown here is derived from an EMBL/GenBank/DDBJ whole genome shotgun (WGS) entry which is preliminary data.</text>
</comment>
<keyword evidence="3" id="KW-0206">Cytoskeleton</keyword>
<dbReference type="GO" id="GO:0005874">
    <property type="term" value="C:microtubule"/>
    <property type="evidence" value="ECO:0007669"/>
    <property type="project" value="UniProtKB-KW"/>
</dbReference>
<evidence type="ECO:0000256" key="2">
    <source>
        <dbReference type="ARBA" id="ARBA00023186"/>
    </source>
</evidence>
<keyword evidence="5" id="KW-1185">Reference proteome</keyword>